<evidence type="ECO:0000313" key="4">
    <source>
        <dbReference type="EMBL" id="KAH7032142.1"/>
    </source>
</evidence>
<keyword evidence="5" id="KW-1185">Reference proteome</keyword>
<comment type="caution">
    <text evidence="4">The sequence shown here is derived from an EMBL/GenBank/DDBJ whole genome shotgun (WGS) entry which is preliminary data.</text>
</comment>
<feature type="domain" description="NmrA-like" evidence="3">
    <location>
        <begin position="3"/>
        <end position="154"/>
    </location>
</feature>
<dbReference type="Gene3D" id="3.90.25.10">
    <property type="entry name" value="UDP-galactose 4-epimerase, domain 1"/>
    <property type="match status" value="1"/>
</dbReference>
<reference evidence="4 5" key="1">
    <citation type="journal article" date="2021" name="Nat. Commun.">
        <title>Genetic determinants of endophytism in the Arabidopsis root mycobiome.</title>
        <authorList>
            <person name="Mesny F."/>
            <person name="Miyauchi S."/>
            <person name="Thiergart T."/>
            <person name="Pickel B."/>
            <person name="Atanasova L."/>
            <person name="Karlsson M."/>
            <person name="Huettel B."/>
            <person name="Barry K.W."/>
            <person name="Haridas S."/>
            <person name="Chen C."/>
            <person name="Bauer D."/>
            <person name="Andreopoulos W."/>
            <person name="Pangilinan J."/>
            <person name="LaButti K."/>
            <person name="Riley R."/>
            <person name="Lipzen A."/>
            <person name="Clum A."/>
            <person name="Drula E."/>
            <person name="Henrissat B."/>
            <person name="Kohler A."/>
            <person name="Grigoriev I.V."/>
            <person name="Martin F.M."/>
            <person name="Hacquard S."/>
        </authorList>
    </citation>
    <scope>NUCLEOTIDE SEQUENCE [LARGE SCALE GENOMIC DNA]</scope>
    <source>
        <strain evidence="4 5">MPI-SDFR-AT-0080</strain>
    </source>
</reference>
<dbReference type="EMBL" id="JAGTJR010000041">
    <property type="protein sequence ID" value="KAH7032142.1"/>
    <property type="molecule type" value="Genomic_DNA"/>
</dbReference>
<dbReference type="InterPro" id="IPR008030">
    <property type="entry name" value="NmrA-like"/>
</dbReference>
<dbReference type="Pfam" id="PF05368">
    <property type="entry name" value="NmrA"/>
    <property type="match status" value="1"/>
</dbReference>
<protein>
    <recommendedName>
        <fullName evidence="3">NmrA-like domain-containing protein</fullName>
    </recommendedName>
</protein>
<feature type="non-terminal residue" evidence="4">
    <location>
        <position position="1"/>
    </location>
</feature>
<organism evidence="4 5">
    <name type="scientific">Macrophomina phaseolina</name>
    <dbReference type="NCBI Taxonomy" id="35725"/>
    <lineage>
        <taxon>Eukaryota</taxon>
        <taxon>Fungi</taxon>
        <taxon>Dikarya</taxon>
        <taxon>Ascomycota</taxon>
        <taxon>Pezizomycotina</taxon>
        <taxon>Dothideomycetes</taxon>
        <taxon>Dothideomycetes incertae sedis</taxon>
        <taxon>Botryosphaeriales</taxon>
        <taxon>Botryosphaeriaceae</taxon>
        <taxon>Macrophomina</taxon>
    </lineage>
</organism>
<dbReference type="PANTHER" id="PTHR42748">
    <property type="entry name" value="NITROGEN METABOLITE REPRESSION PROTEIN NMRA FAMILY MEMBER"/>
    <property type="match status" value="1"/>
</dbReference>
<sequence length="218" mass="24692">VGRGKNLARAAASSGVIEGLEHFVWSSLSAVKERSKGKYTEVRHFDGKAEVERFVRADPEMLARGLSQKASFVQLGAYADNWRVYPHELTREPDTGRIVHKALGDGRTTFPFLWTRKDTGIFVRKLVEDLEPGKSVLAYSELISCMEFMARFKKILRVNLGGDEGIEELQSFAYFNEFGYDGGDPEILYPQDIGIENFLIPLDDYKKQEDWSFILGKA</sequence>
<evidence type="ECO:0000256" key="1">
    <source>
        <dbReference type="ARBA" id="ARBA00006328"/>
    </source>
</evidence>
<evidence type="ECO:0000256" key="2">
    <source>
        <dbReference type="ARBA" id="ARBA00022857"/>
    </source>
</evidence>
<dbReference type="SUPFAM" id="SSF51735">
    <property type="entry name" value="NAD(P)-binding Rossmann-fold domains"/>
    <property type="match status" value="1"/>
</dbReference>
<dbReference type="Proteomes" id="UP000774617">
    <property type="component" value="Unassembled WGS sequence"/>
</dbReference>
<comment type="similarity">
    <text evidence="1">Belongs to the NmrA-type oxidoreductase family.</text>
</comment>
<accession>A0ABQ8FX01</accession>
<keyword evidence="2" id="KW-0521">NADP</keyword>
<dbReference type="PANTHER" id="PTHR42748:SF26">
    <property type="entry name" value="NMRA-LIKE DOMAIN-CONTAINING PROTEIN"/>
    <property type="match status" value="1"/>
</dbReference>
<evidence type="ECO:0000259" key="3">
    <source>
        <dbReference type="Pfam" id="PF05368"/>
    </source>
</evidence>
<name>A0ABQ8FX01_9PEZI</name>
<gene>
    <name evidence="4" type="ORF">B0J12DRAFT_582956</name>
</gene>
<dbReference type="Gene3D" id="3.40.50.720">
    <property type="entry name" value="NAD(P)-binding Rossmann-like Domain"/>
    <property type="match status" value="1"/>
</dbReference>
<evidence type="ECO:0000313" key="5">
    <source>
        <dbReference type="Proteomes" id="UP000774617"/>
    </source>
</evidence>
<proteinExistence type="inferred from homology"/>
<dbReference type="InterPro" id="IPR051164">
    <property type="entry name" value="NmrA-like_oxidored"/>
</dbReference>
<dbReference type="InterPro" id="IPR036291">
    <property type="entry name" value="NAD(P)-bd_dom_sf"/>
</dbReference>